<evidence type="ECO:0000256" key="15">
    <source>
        <dbReference type="ARBA" id="ARBA00032337"/>
    </source>
</evidence>
<comment type="similarity">
    <text evidence="3">Belongs to the NRAMP family.</text>
</comment>
<accession>A0AAD1SRF4</accession>
<feature type="transmembrane region" description="Helical" evidence="21">
    <location>
        <begin position="241"/>
        <end position="266"/>
    </location>
</feature>
<comment type="function">
    <text evidence="17">Macrophage-specific antiporter that fluxes metal ions in either direction against a proton gradient. Localized to late endosomal lysosomal membranes, delivers bivalent cations from the cytosol into these acidic compartments where they may directly affect antimicrobial activity. Involved in iron metabolism and host natural resistance to infection with intracellular parasites. Pathogen resistance involves sequestration of Fe(2+) and Mn(2+), cofactors of both prokaryotic and eukaryotic catalases and superoxide dismutases, not only to protect the macrophage against its own generation of reactive oxygen species, but to deny the cations to the pathogen for synthesis of its protective enzymes.</text>
</comment>
<evidence type="ECO:0000256" key="20">
    <source>
        <dbReference type="SAM" id="MobiDB-lite"/>
    </source>
</evidence>
<dbReference type="PRINTS" id="PR00447">
    <property type="entry name" value="NATRESASSCMP"/>
</dbReference>
<keyword evidence="11" id="KW-0406">Ion transport</keyword>
<sequence>MGSFQDSEDLHIKRNYGAVSTPEPKEENDQTYLDEKIAIPTTDRSRVVDRSKKQEVSEANMYFIIEATIALFVSFLINLFVMAVFAEAFYNKTNHDAHEVCLNSSSPHTGVFPDNNETLSVDIYNGGVILGCFFGPAALYIWAVGILAAGQSSTMTGTYAGQFVMEGFLNLKWSRFYRVLFTRSFAIIPTVFVAAFKDVEHLSGMNDFLNVLQSILLPFALLPVLTFTSMRPLMQDFVNGVIGKVIAIVLIVLILAINLYFVVVYIPSLDNIALYVVIGIILLLYAVFTLYLLWTCCLAHGLGFLSGGRHTQFSYGLPEEDDTCSREGRVQ</sequence>
<keyword evidence="10" id="KW-0408">Iron</keyword>
<evidence type="ECO:0000256" key="18">
    <source>
        <dbReference type="ARBA" id="ARBA00047695"/>
    </source>
</evidence>
<proteinExistence type="inferred from homology"/>
<evidence type="ECO:0000313" key="23">
    <source>
        <dbReference type="Proteomes" id="UP001295444"/>
    </source>
</evidence>
<evidence type="ECO:0000256" key="21">
    <source>
        <dbReference type="SAM" id="Phobius"/>
    </source>
</evidence>
<dbReference type="GO" id="GO:0015086">
    <property type="term" value="F:cadmium ion transmembrane transporter activity"/>
    <property type="evidence" value="ECO:0007669"/>
    <property type="project" value="TreeGrafter"/>
</dbReference>
<evidence type="ECO:0000256" key="10">
    <source>
        <dbReference type="ARBA" id="ARBA00023004"/>
    </source>
</evidence>
<evidence type="ECO:0000256" key="13">
    <source>
        <dbReference type="ARBA" id="ARBA00023180"/>
    </source>
</evidence>
<evidence type="ECO:0000256" key="1">
    <source>
        <dbReference type="ARBA" id="ARBA00004107"/>
    </source>
</evidence>
<comment type="catalytic activity">
    <reaction evidence="19">
        <text>Mn(2+)(in) + H(+)(out) = Mn(2+)(out) + H(+)(in)</text>
        <dbReference type="Rhea" id="RHEA:73063"/>
        <dbReference type="ChEBI" id="CHEBI:15378"/>
        <dbReference type="ChEBI" id="CHEBI:29035"/>
    </reaction>
</comment>
<dbReference type="Pfam" id="PF01566">
    <property type="entry name" value="Nramp"/>
    <property type="match status" value="1"/>
</dbReference>
<keyword evidence="12 21" id="KW-0472">Membrane</keyword>
<dbReference type="PANTHER" id="PTHR11706">
    <property type="entry name" value="SOLUTE CARRIER PROTEIN FAMILY 11 MEMBER"/>
    <property type="match status" value="1"/>
</dbReference>
<comment type="subcellular location">
    <subcellularLocation>
        <location evidence="1">Late endosome membrane</location>
        <topology evidence="1">Multi-pass membrane protein</topology>
    </subcellularLocation>
    <subcellularLocation>
        <location evidence="2">Lysosome membrane</location>
        <topology evidence="2">Multi-pass membrane protein</topology>
    </subcellularLocation>
</comment>
<dbReference type="GO" id="GO:0031902">
    <property type="term" value="C:late endosome membrane"/>
    <property type="evidence" value="ECO:0007669"/>
    <property type="project" value="UniProtKB-SubCell"/>
</dbReference>
<comment type="catalytic activity">
    <reaction evidence="16">
        <text>Fe(2+)(in) + H(+)(out) = Fe(2+)(out) + H(+)(in)</text>
        <dbReference type="Rhea" id="RHEA:29439"/>
        <dbReference type="ChEBI" id="CHEBI:15378"/>
        <dbReference type="ChEBI" id="CHEBI:29033"/>
    </reaction>
</comment>
<evidence type="ECO:0000256" key="2">
    <source>
        <dbReference type="ARBA" id="ARBA00004155"/>
    </source>
</evidence>
<evidence type="ECO:0000256" key="16">
    <source>
        <dbReference type="ARBA" id="ARBA00035584"/>
    </source>
</evidence>
<dbReference type="GO" id="GO:0005381">
    <property type="term" value="F:iron ion transmembrane transporter activity"/>
    <property type="evidence" value="ECO:0007669"/>
    <property type="project" value="TreeGrafter"/>
</dbReference>
<organism evidence="22 23">
    <name type="scientific">Pelobates cultripes</name>
    <name type="common">Western spadefoot toad</name>
    <dbReference type="NCBI Taxonomy" id="61616"/>
    <lineage>
        <taxon>Eukaryota</taxon>
        <taxon>Metazoa</taxon>
        <taxon>Chordata</taxon>
        <taxon>Craniata</taxon>
        <taxon>Vertebrata</taxon>
        <taxon>Euteleostomi</taxon>
        <taxon>Amphibia</taxon>
        <taxon>Batrachia</taxon>
        <taxon>Anura</taxon>
        <taxon>Pelobatoidea</taxon>
        <taxon>Pelobatidae</taxon>
        <taxon>Pelobates</taxon>
    </lineage>
</organism>
<dbReference type="Proteomes" id="UP001295444">
    <property type="component" value="Chromosome 07"/>
</dbReference>
<dbReference type="AlphaFoldDB" id="A0AAD1SRF4"/>
<keyword evidence="5" id="KW-0813">Transport</keyword>
<dbReference type="GO" id="GO:0030670">
    <property type="term" value="C:phagocytic vesicle membrane"/>
    <property type="evidence" value="ECO:0007669"/>
    <property type="project" value="TreeGrafter"/>
</dbReference>
<evidence type="ECO:0000256" key="19">
    <source>
        <dbReference type="ARBA" id="ARBA00048522"/>
    </source>
</evidence>
<name>A0AAD1SRF4_PELCU</name>
<dbReference type="GO" id="GO:0005384">
    <property type="term" value="F:manganese ion transmembrane transporter activity"/>
    <property type="evidence" value="ECO:0007669"/>
    <property type="project" value="TreeGrafter"/>
</dbReference>
<evidence type="ECO:0000256" key="8">
    <source>
        <dbReference type="ARBA" id="ARBA00022753"/>
    </source>
</evidence>
<evidence type="ECO:0000256" key="12">
    <source>
        <dbReference type="ARBA" id="ARBA00023136"/>
    </source>
</evidence>
<comment type="catalytic activity">
    <reaction evidence="18">
        <text>Zn(2+)(in) + H(+)(out) = Zn(2+)(out) + H(+)(in)</text>
        <dbReference type="Rhea" id="RHEA:28839"/>
        <dbReference type="ChEBI" id="CHEBI:15378"/>
        <dbReference type="ChEBI" id="CHEBI:29105"/>
    </reaction>
</comment>
<keyword evidence="14" id="KW-0458">Lysosome</keyword>
<evidence type="ECO:0000256" key="11">
    <source>
        <dbReference type="ARBA" id="ARBA00023065"/>
    </source>
</evidence>
<dbReference type="GO" id="GO:0051139">
    <property type="term" value="F:metal cation:proton antiporter activity"/>
    <property type="evidence" value="ECO:0007669"/>
    <property type="project" value="TreeGrafter"/>
</dbReference>
<feature type="transmembrane region" description="Helical" evidence="21">
    <location>
        <begin position="272"/>
        <end position="294"/>
    </location>
</feature>
<feature type="region of interest" description="Disordered" evidence="20">
    <location>
        <begin position="1"/>
        <end position="31"/>
    </location>
</feature>
<dbReference type="GO" id="GO:0005886">
    <property type="term" value="C:plasma membrane"/>
    <property type="evidence" value="ECO:0007669"/>
    <property type="project" value="TreeGrafter"/>
</dbReference>
<evidence type="ECO:0000256" key="17">
    <source>
        <dbReference type="ARBA" id="ARBA00035618"/>
    </source>
</evidence>
<feature type="transmembrane region" description="Helical" evidence="21">
    <location>
        <begin position="61"/>
        <end position="86"/>
    </location>
</feature>
<dbReference type="PANTHER" id="PTHR11706:SF52">
    <property type="entry name" value="NATURAL RESISTANCE-ASSOCIATED MACROPHAGE PROTEIN 1"/>
    <property type="match status" value="1"/>
</dbReference>
<evidence type="ECO:0000256" key="7">
    <source>
        <dbReference type="ARBA" id="ARBA00022692"/>
    </source>
</evidence>
<feature type="transmembrane region" description="Helical" evidence="21">
    <location>
        <begin position="208"/>
        <end position="229"/>
    </location>
</feature>
<evidence type="ECO:0000256" key="6">
    <source>
        <dbReference type="ARBA" id="ARBA00022496"/>
    </source>
</evidence>
<keyword evidence="9 21" id="KW-1133">Transmembrane helix</keyword>
<dbReference type="GO" id="GO:0005765">
    <property type="term" value="C:lysosomal membrane"/>
    <property type="evidence" value="ECO:0007669"/>
    <property type="project" value="UniProtKB-SubCell"/>
</dbReference>
<gene>
    <name evidence="22" type="ORF">PECUL_23A044333</name>
</gene>
<evidence type="ECO:0000256" key="3">
    <source>
        <dbReference type="ARBA" id="ARBA00006670"/>
    </source>
</evidence>
<dbReference type="InterPro" id="IPR001046">
    <property type="entry name" value="NRAMP_fam"/>
</dbReference>
<feature type="transmembrane region" description="Helical" evidence="21">
    <location>
        <begin position="176"/>
        <end position="196"/>
    </location>
</feature>
<keyword evidence="23" id="KW-1185">Reference proteome</keyword>
<keyword evidence="6" id="KW-0410">Iron transport</keyword>
<evidence type="ECO:0000313" key="22">
    <source>
        <dbReference type="EMBL" id="CAH2305209.1"/>
    </source>
</evidence>
<evidence type="ECO:0000256" key="14">
    <source>
        <dbReference type="ARBA" id="ARBA00023228"/>
    </source>
</evidence>
<dbReference type="EMBL" id="OW240918">
    <property type="protein sequence ID" value="CAH2305209.1"/>
    <property type="molecule type" value="Genomic_DNA"/>
</dbReference>
<keyword evidence="8" id="KW-0967">Endosome</keyword>
<keyword evidence="7 21" id="KW-0812">Transmembrane</keyword>
<evidence type="ECO:0000256" key="5">
    <source>
        <dbReference type="ARBA" id="ARBA00022448"/>
    </source>
</evidence>
<evidence type="ECO:0000256" key="4">
    <source>
        <dbReference type="ARBA" id="ARBA00015099"/>
    </source>
</evidence>
<protein>
    <recommendedName>
        <fullName evidence="4">Natural resistance-associated macrophage protein 1</fullName>
    </recommendedName>
    <alternativeName>
        <fullName evidence="15">Solute carrier family 11 member 1</fullName>
    </alternativeName>
</protein>
<feature type="transmembrane region" description="Helical" evidence="21">
    <location>
        <begin position="123"/>
        <end position="149"/>
    </location>
</feature>
<reference evidence="22" key="1">
    <citation type="submission" date="2022-03" db="EMBL/GenBank/DDBJ databases">
        <authorList>
            <person name="Alioto T."/>
            <person name="Alioto T."/>
            <person name="Gomez Garrido J."/>
        </authorList>
    </citation>
    <scope>NUCLEOTIDE SEQUENCE</scope>
</reference>
<keyword evidence="13" id="KW-0325">Glycoprotein</keyword>
<evidence type="ECO:0000256" key="9">
    <source>
        <dbReference type="ARBA" id="ARBA00022989"/>
    </source>
</evidence>